<protein>
    <recommendedName>
        <fullName evidence="2">Fungal lipase-type domain-containing protein</fullName>
    </recommendedName>
</protein>
<dbReference type="InterPro" id="IPR029058">
    <property type="entry name" value="AB_hydrolase_fold"/>
</dbReference>
<name>A0A8H3FC44_9LECA</name>
<proteinExistence type="predicted"/>
<feature type="region of interest" description="Disordered" evidence="1">
    <location>
        <begin position="63"/>
        <end position="83"/>
    </location>
</feature>
<evidence type="ECO:0000313" key="4">
    <source>
        <dbReference type="Proteomes" id="UP000664521"/>
    </source>
</evidence>
<dbReference type="AlphaFoldDB" id="A0A8H3FC44"/>
<organism evidence="3 4">
    <name type="scientific">Heterodermia speciosa</name>
    <dbReference type="NCBI Taxonomy" id="116794"/>
    <lineage>
        <taxon>Eukaryota</taxon>
        <taxon>Fungi</taxon>
        <taxon>Dikarya</taxon>
        <taxon>Ascomycota</taxon>
        <taxon>Pezizomycotina</taxon>
        <taxon>Lecanoromycetes</taxon>
        <taxon>OSLEUM clade</taxon>
        <taxon>Lecanoromycetidae</taxon>
        <taxon>Caliciales</taxon>
        <taxon>Physciaceae</taxon>
        <taxon>Heterodermia</taxon>
    </lineage>
</organism>
<dbReference type="OrthoDB" id="426718at2759"/>
<evidence type="ECO:0000313" key="3">
    <source>
        <dbReference type="EMBL" id="CAF9918081.1"/>
    </source>
</evidence>
<evidence type="ECO:0000259" key="2">
    <source>
        <dbReference type="Pfam" id="PF01764"/>
    </source>
</evidence>
<comment type="caution">
    <text evidence="3">The sequence shown here is derived from an EMBL/GenBank/DDBJ whole genome shotgun (WGS) entry which is preliminary data.</text>
</comment>
<dbReference type="Pfam" id="PF01764">
    <property type="entry name" value="Lipase_3"/>
    <property type="match status" value="1"/>
</dbReference>
<accession>A0A8H3FC44</accession>
<gene>
    <name evidence="3" type="ORF">HETSPECPRED_003664</name>
</gene>
<sequence length="433" mass="46910">MAQVEAATEGLADAALAPPVLEIDEGDAGIRAKANQLLEQYGALLEPDSMMRKALVATAPSASTSGALLGPGQSASASTHDAGATSAQYAGTLRRMNKILSENPKGSNKDRSIDVYLNRVRKVPIHRINDQNVQPFTPDAEQAWLIALAAKTSTDSYLDKSTHAIAENFPEGTDMKPMTMYVEERQGRHILVAAVRGSVTTGDWLLNANASPAKSTKILGRTSDWHRGFLRVAEKMEMYIASRITVNISRDCKTTPITEILFTGHSAGAAIAQIFYAMSMTAGSKMESSVKELQRIHCVTFAPPPITNIPFSPKDTTASQAHLDGMFYSVLNEGDPVVVGQQSHLDALLEVYLVPEEALVAKHPDGFKAPAPYFRVLGNCILMREPDPDDSESEEGDLFSVDTSHVEKALFGDPFLHPMAKYMQGLQSILKPN</sequence>
<dbReference type="PANTHER" id="PTHR46023:SF6">
    <property type="entry name" value="LIPASE CLASS 3 FAMILY PROTEIN"/>
    <property type="match status" value="1"/>
</dbReference>
<dbReference type="GO" id="GO:0006629">
    <property type="term" value="P:lipid metabolic process"/>
    <property type="evidence" value="ECO:0007669"/>
    <property type="project" value="InterPro"/>
</dbReference>
<dbReference type="Proteomes" id="UP000664521">
    <property type="component" value="Unassembled WGS sequence"/>
</dbReference>
<feature type="domain" description="Fungal lipase-type" evidence="2">
    <location>
        <begin position="192"/>
        <end position="337"/>
    </location>
</feature>
<reference evidence="3" key="1">
    <citation type="submission" date="2021-03" db="EMBL/GenBank/DDBJ databases">
        <authorList>
            <person name="Tagirdzhanova G."/>
        </authorList>
    </citation>
    <scope>NUCLEOTIDE SEQUENCE</scope>
</reference>
<feature type="compositionally biased region" description="Polar residues" evidence="1">
    <location>
        <begin position="73"/>
        <end position="83"/>
    </location>
</feature>
<dbReference type="Gene3D" id="3.40.50.1820">
    <property type="entry name" value="alpha/beta hydrolase"/>
    <property type="match status" value="1"/>
</dbReference>
<keyword evidence="4" id="KW-1185">Reference proteome</keyword>
<dbReference type="PANTHER" id="PTHR46023">
    <property type="entry name" value="LIPASE CLASS 3 PROTEIN-LIKE"/>
    <property type="match status" value="1"/>
</dbReference>
<dbReference type="SUPFAM" id="SSF53474">
    <property type="entry name" value="alpha/beta-Hydrolases"/>
    <property type="match status" value="1"/>
</dbReference>
<evidence type="ECO:0000256" key="1">
    <source>
        <dbReference type="SAM" id="MobiDB-lite"/>
    </source>
</evidence>
<dbReference type="EMBL" id="CAJPDS010000021">
    <property type="protein sequence ID" value="CAF9918081.1"/>
    <property type="molecule type" value="Genomic_DNA"/>
</dbReference>
<dbReference type="InterPro" id="IPR002921">
    <property type="entry name" value="Fungal_lipase-type"/>
</dbReference>